<evidence type="ECO:0000259" key="7">
    <source>
        <dbReference type="PROSITE" id="PS50885"/>
    </source>
</evidence>
<dbReference type="Pfam" id="PF00672">
    <property type="entry name" value="HAMP"/>
    <property type="match status" value="1"/>
</dbReference>
<comment type="caution">
    <text evidence="8">The sequence shown here is derived from an EMBL/GenBank/DDBJ whole genome shotgun (WGS) entry which is preliminary data.</text>
</comment>
<protein>
    <submittedName>
        <fullName evidence="8">Methyl-accepting chemotaxis sensory transducer</fullName>
    </submittedName>
</protein>
<keyword evidence="5" id="KW-1133">Transmembrane helix</keyword>
<dbReference type="PROSITE" id="PS50111">
    <property type="entry name" value="CHEMOTAXIS_TRANSDUC_2"/>
    <property type="match status" value="1"/>
</dbReference>
<dbReference type="OrthoDB" id="5800769at2"/>
<evidence type="ECO:0000256" key="5">
    <source>
        <dbReference type="SAM" id="Phobius"/>
    </source>
</evidence>
<evidence type="ECO:0000256" key="1">
    <source>
        <dbReference type="ARBA" id="ARBA00004370"/>
    </source>
</evidence>
<evidence type="ECO:0000259" key="6">
    <source>
        <dbReference type="PROSITE" id="PS50111"/>
    </source>
</evidence>
<dbReference type="FunFam" id="1.10.287.950:FF:000001">
    <property type="entry name" value="Methyl-accepting chemotaxis sensory transducer"/>
    <property type="match status" value="1"/>
</dbReference>
<evidence type="ECO:0000313" key="8">
    <source>
        <dbReference type="EMBL" id="KGJ86885.1"/>
    </source>
</evidence>
<comment type="similarity">
    <text evidence="3">Belongs to the methyl-accepting chemotaxis (MCP) protein family.</text>
</comment>
<dbReference type="PANTHER" id="PTHR32089">
    <property type="entry name" value="METHYL-ACCEPTING CHEMOTAXIS PROTEIN MCPB"/>
    <property type="match status" value="1"/>
</dbReference>
<dbReference type="GO" id="GO:0016020">
    <property type="term" value="C:membrane"/>
    <property type="evidence" value="ECO:0007669"/>
    <property type="project" value="UniProtKB-SubCell"/>
</dbReference>
<feature type="domain" description="Methyl-accepting transducer" evidence="6">
    <location>
        <begin position="389"/>
        <end position="625"/>
    </location>
</feature>
<dbReference type="RefSeq" id="WP_033095379.1">
    <property type="nucleotide sequence ID" value="NZ_JQED01000055.1"/>
</dbReference>
<feature type="transmembrane region" description="Helical" evidence="5">
    <location>
        <begin position="312"/>
        <end position="334"/>
    </location>
</feature>
<accession>A0A099K9B3</accession>
<dbReference type="GO" id="GO:0006935">
    <property type="term" value="P:chemotaxis"/>
    <property type="evidence" value="ECO:0007669"/>
    <property type="project" value="InterPro"/>
</dbReference>
<dbReference type="EMBL" id="JQED01000055">
    <property type="protein sequence ID" value="KGJ86885.1"/>
    <property type="molecule type" value="Genomic_DNA"/>
</dbReference>
<evidence type="ECO:0000313" key="9">
    <source>
        <dbReference type="Proteomes" id="UP000029843"/>
    </source>
</evidence>
<dbReference type="PATRIC" id="fig|28229.4.peg.3770"/>
<evidence type="ECO:0000256" key="2">
    <source>
        <dbReference type="ARBA" id="ARBA00023224"/>
    </source>
</evidence>
<dbReference type="PRINTS" id="PR00260">
    <property type="entry name" value="CHEMTRNSDUCR"/>
</dbReference>
<keyword evidence="5" id="KW-0472">Membrane</keyword>
<proteinExistence type="inferred from homology"/>
<dbReference type="InterPro" id="IPR013587">
    <property type="entry name" value="Nitrate/nitrite_sensing"/>
</dbReference>
<dbReference type="SUPFAM" id="SSF58104">
    <property type="entry name" value="Methyl-accepting chemotaxis protein (MCP) signaling domain"/>
    <property type="match status" value="1"/>
</dbReference>
<dbReference type="AlphaFoldDB" id="A0A099K9B3"/>
<name>A0A099K9B3_COLPS</name>
<evidence type="ECO:0000256" key="3">
    <source>
        <dbReference type="ARBA" id="ARBA00029447"/>
    </source>
</evidence>
<sequence length="661" mass="71572">MNLLNNLVFKQKLILLVLIPLLATLFFSLSRLNSLTTKQEQLEEIQDLITLTVANNALVHELQKERGATAVYIGSKGQRFSHELETQRKLTNKAHENLNAELKDFHSDNDKVNNIVSSIKSGLVKLEGIRASSDDLSIQLNQAIGYYTAQNKQMLSLTGFFSVISPTETVSTAIAYYALLEAKERAGIERAVASGGFAKDAFSQNAFQKFTSLVALQNSYLEQFTSKASLDTVNAYKKTLYNADVVDVNRMREVAVSIGQTGPFNLDAKAWFNSATGRINLLKDIENLVANEFIVDINKLLSVASTNVTVDLIVIIATFMLTIFIVYVILVNLIKQLNEISVTMEKVTEQNDLSIEAGVFSTDELGNIAKGLNKTLATFSNAITEIKTSSVSLAASAQQSSVIVDNNVGSLQQQRDETAQVATAIEEMSATVQEVSRNANEAMSSTHQVNTQAIESQTVVGNSLEAINNLASEVSEIGLLISGLHSTTSNISNVIDVIKGIADQTNLLALNAAIEAARAGEQGRGFAVVADEVRTLAQRTQDSTIEIEEIINQLQSEASNANTMVTGTQKRADESIDGAHQIELSLTSIVTAVSDINLMIEQIATAAEEQVSVTEEINKNVNDIDKKSSEITSGAQDVSLAASEQVEIANNLEKLAAKFVV</sequence>
<dbReference type="PANTHER" id="PTHR32089:SF112">
    <property type="entry name" value="LYSOZYME-LIKE PROTEIN-RELATED"/>
    <property type="match status" value="1"/>
</dbReference>
<dbReference type="InterPro" id="IPR004090">
    <property type="entry name" value="Chemotax_Me-accpt_rcpt"/>
</dbReference>
<dbReference type="Pfam" id="PF08376">
    <property type="entry name" value="NIT"/>
    <property type="match status" value="1"/>
</dbReference>
<dbReference type="Gene3D" id="1.10.287.950">
    <property type="entry name" value="Methyl-accepting chemotaxis protein"/>
    <property type="match status" value="1"/>
</dbReference>
<evidence type="ECO:0000256" key="4">
    <source>
        <dbReference type="PROSITE-ProRule" id="PRU00284"/>
    </source>
</evidence>
<reference evidence="8 9" key="1">
    <citation type="submission" date="2014-08" db="EMBL/GenBank/DDBJ databases">
        <title>Genomic and Phenotypic Diversity of Colwellia psychrerythraea strains from Disparate Marine Basins.</title>
        <authorList>
            <person name="Techtmann S.M."/>
            <person name="Stelling S.C."/>
            <person name="Utturkar S.M."/>
            <person name="Alshibli N."/>
            <person name="Harris A."/>
            <person name="Brown S.D."/>
            <person name="Hazen T.C."/>
        </authorList>
    </citation>
    <scope>NUCLEOTIDE SEQUENCE [LARGE SCALE GENOMIC DNA]</scope>
    <source>
        <strain evidence="8 9">ND2E</strain>
    </source>
</reference>
<keyword evidence="5" id="KW-0812">Transmembrane</keyword>
<dbReference type="InterPro" id="IPR004089">
    <property type="entry name" value="MCPsignal_dom"/>
</dbReference>
<dbReference type="SMART" id="SM00283">
    <property type="entry name" value="MA"/>
    <property type="match status" value="1"/>
</dbReference>
<dbReference type="CDD" id="cd11386">
    <property type="entry name" value="MCP_signal"/>
    <property type="match status" value="1"/>
</dbReference>
<gene>
    <name evidence="8" type="ORF">ND2E_0292</name>
</gene>
<dbReference type="GO" id="GO:0004888">
    <property type="term" value="F:transmembrane signaling receptor activity"/>
    <property type="evidence" value="ECO:0007669"/>
    <property type="project" value="InterPro"/>
</dbReference>
<dbReference type="GO" id="GO:0007165">
    <property type="term" value="P:signal transduction"/>
    <property type="evidence" value="ECO:0007669"/>
    <property type="project" value="UniProtKB-KW"/>
</dbReference>
<dbReference type="InterPro" id="IPR003660">
    <property type="entry name" value="HAMP_dom"/>
</dbReference>
<organism evidence="8 9">
    <name type="scientific">Colwellia psychrerythraea</name>
    <name type="common">Vibrio psychroerythus</name>
    <dbReference type="NCBI Taxonomy" id="28229"/>
    <lineage>
        <taxon>Bacteria</taxon>
        <taxon>Pseudomonadati</taxon>
        <taxon>Pseudomonadota</taxon>
        <taxon>Gammaproteobacteria</taxon>
        <taxon>Alteromonadales</taxon>
        <taxon>Colwelliaceae</taxon>
        <taxon>Colwellia</taxon>
    </lineage>
</organism>
<dbReference type="Pfam" id="PF00015">
    <property type="entry name" value="MCPsignal"/>
    <property type="match status" value="1"/>
</dbReference>
<comment type="subcellular location">
    <subcellularLocation>
        <location evidence="1">Membrane</location>
    </subcellularLocation>
</comment>
<keyword evidence="2 4" id="KW-0807">Transducer</keyword>
<feature type="domain" description="HAMP" evidence="7">
    <location>
        <begin position="331"/>
        <end position="384"/>
    </location>
</feature>
<dbReference type="PROSITE" id="PS50885">
    <property type="entry name" value="HAMP"/>
    <property type="match status" value="1"/>
</dbReference>
<dbReference type="Proteomes" id="UP000029843">
    <property type="component" value="Unassembled WGS sequence"/>
</dbReference>